<dbReference type="PANTHER" id="PTHR47773">
    <property type="entry name" value="SI:DKEY-9I5.2-RELATED"/>
    <property type="match status" value="1"/>
</dbReference>
<protein>
    <submittedName>
        <fullName evidence="1">Uncharacterized protein</fullName>
    </submittedName>
</protein>
<dbReference type="EMBL" id="JABANP010000710">
    <property type="protein sequence ID" value="KAF4679627.1"/>
    <property type="molecule type" value="Genomic_DNA"/>
</dbReference>
<dbReference type="OrthoDB" id="8931359at2759"/>
<evidence type="ECO:0000313" key="1">
    <source>
        <dbReference type="EMBL" id="KAF4679627.1"/>
    </source>
</evidence>
<name>A0A7J6N7X6_PEROL</name>
<dbReference type="Proteomes" id="UP000541610">
    <property type="component" value="Unassembled WGS sequence"/>
</dbReference>
<comment type="caution">
    <text evidence="1">The sequence shown here is derived from an EMBL/GenBank/DDBJ whole genome shotgun (WGS) entry which is preliminary data.</text>
</comment>
<sequence>MSCLLGRVLKADHSHVVQLLHGAGASQHFSVMNEDSLIIAMGVCEGDGIDEYEQMLVGLAKRYQDSAVHLGVEVNDILPLYVYVDKDCCNGYLPSGRDFTSHAVCSDPLGPSGPLTRTDRAWKKINPKIRLRLDAFHFMRRFELGVTHVQHVLYPKFASDLRYAMFCRHEGDWRRLVDAAVRHYGKQGLSRHQAIQRVTKEDVQKYCRRRIPLGDELFRRVREVIERYDKKEVDGVPLYNRYMPKIWEHLQIHIRRGCLSEPDPVEDGTLPLYTLVGTEFYRGDPSCPLEVYRTCRSTSQVEAYHRVLKSNFRSAHCGIELGHALICDCAYRYNCSRIAHGATQARRVVRGSAEDVLPIPVMDAHSIAVLNKRNSFLFGSDAYPLVTREYHADDPEEELFGLSYTRSRAADVKSGTAPQEDSIWEDAFCQALEQDEGTAGELDLATRDLDDTVASTGDLESILEYRYISKDSDKSDDEAGPAQKRLRLAFSGGIARPRLPSVSEEMSDLVLELAAVHGKDLGAIFRDYEVEYRKRKALDASCQLYQTSRELIGRFLTGVRKRRAAAEIEVEDPRGRDRMRALQEPTVDVAEILFEPNEAVMHPGVRISEPAVEAVPTNPYLVRAKSLLADPSLVEKLVESVKSATGRKPPTCTWCQLPIRTDTHPMRNHAGFSGPMTKTTGVRYCPVKYPDLAAFDKEILPTMLADRAAKKEKCFRCGLRYDDPQSEHRYHPKAVGKNKALYRHCPVHDAPFQIWCESEEVVKRLMESDRARCRQGLPTGKMGKFSPGNFREIFPLGKIPGSSLGKDAFGHPRQFADALDTQWMEREAIATTI</sequence>
<dbReference type="PANTHER" id="PTHR47773:SF1">
    <property type="entry name" value="C2H2-TYPE DOMAIN-CONTAINING PROTEIN"/>
    <property type="match status" value="1"/>
</dbReference>
<organism evidence="1 2">
    <name type="scientific">Perkinsus olseni</name>
    <name type="common">Perkinsus atlanticus</name>
    <dbReference type="NCBI Taxonomy" id="32597"/>
    <lineage>
        <taxon>Eukaryota</taxon>
        <taxon>Sar</taxon>
        <taxon>Alveolata</taxon>
        <taxon>Perkinsozoa</taxon>
        <taxon>Perkinsea</taxon>
        <taxon>Perkinsida</taxon>
        <taxon>Perkinsidae</taxon>
        <taxon>Perkinsus</taxon>
    </lineage>
</organism>
<proteinExistence type="predicted"/>
<dbReference type="AlphaFoldDB" id="A0A7J6N7X6"/>
<evidence type="ECO:0000313" key="2">
    <source>
        <dbReference type="Proteomes" id="UP000541610"/>
    </source>
</evidence>
<gene>
    <name evidence="1" type="ORF">FOZ60_014838</name>
</gene>
<accession>A0A7J6N7X6</accession>
<reference evidence="1 2" key="1">
    <citation type="submission" date="2020-04" db="EMBL/GenBank/DDBJ databases">
        <title>Perkinsus olseni comparative genomics.</title>
        <authorList>
            <person name="Bogema D.R."/>
        </authorList>
    </citation>
    <scope>NUCLEOTIDE SEQUENCE [LARGE SCALE GENOMIC DNA]</scope>
    <source>
        <strain evidence="1">00978-12</strain>
    </source>
</reference>